<dbReference type="InterPro" id="IPR038905">
    <property type="entry name" value="ARMC2"/>
</dbReference>
<evidence type="ECO:0000313" key="4">
    <source>
        <dbReference type="Proteomes" id="UP000626109"/>
    </source>
</evidence>
<dbReference type="InterPro" id="IPR000225">
    <property type="entry name" value="Armadillo"/>
</dbReference>
<dbReference type="Proteomes" id="UP000626109">
    <property type="component" value="Unassembled WGS sequence"/>
</dbReference>
<dbReference type="InterPro" id="IPR016024">
    <property type="entry name" value="ARM-type_fold"/>
</dbReference>
<feature type="compositionally biased region" description="Basic and acidic residues" evidence="2">
    <location>
        <begin position="111"/>
        <end position="126"/>
    </location>
</feature>
<feature type="compositionally biased region" description="Low complexity" evidence="2">
    <location>
        <begin position="31"/>
        <end position="41"/>
    </location>
</feature>
<dbReference type="AlphaFoldDB" id="A0A813LS93"/>
<protein>
    <recommendedName>
        <fullName evidence="5">Armadillo repeat-containing protein 2</fullName>
    </recommendedName>
</protein>
<dbReference type="InterPro" id="IPR011989">
    <property type="entry name" value="ARM-like"/>
</dbReference>
<organism evidence="3 4">
    <name type="scientific">Polarella glacialis</name>
    <name type="common">Dinoflagellate</name>
    <dbReference type="NCBI Taxonomy" id="89957"/>
    <lineage>
        <taxon>Eukaryota</taxon>
        <taxon>Sar</taxon>
        <taxon>Alveolata</taxon>
        <taxon>Dinophyceae</taxon>
        <taxon>Suessiales</taxon>
        <taxon>Suessiaceae</taxon>
        <taxon>Polarella</taxon>
    </lineage>
</organism>
<feature type="region of interest" description="Disordered" evidence="2">
    <location>
        <begin position="196"/>
        <end position="230"/>
    </location>
</feature>
<comment type="caution">
    <text evidence="3">The sequence shown here is derived from an EMBL/GenBank/DDBJ whole genome shotgun (WGS) entry which is preliminary data.</text>
</comment>
<dbReference type="GO" id="GO:0044782">
    <property type="term" value="P:cilium organization"/>
    <property type="evidence" value="ECO:0007669"/>
    <property type="project" value="TreeGrafter"/>
</dbReference>
<dbReference type="Gene3D" id="1.25.10.10">
    <property type="entry name" value="Leucine-rich Repeat Variant"/>
    <property type="match status" value="2"/>
</dbReference>
<feature type="compositionally biased region" description="Acidic residues" evidence="2">
    <location>
        <begin position="148"/>
        <end position="161"/>
    </location>
</feature>
<proteinExistence type="predicted"/>
<feature type="repeat" description="ARM" evidence="1">
    <location>
        <begin position="372"/>
        <end position="419"/>
    </location>
</feature>
<evidence type="ECO:0000313" key="3">
    <source>
        <dbReference type="EMBL" id="CAE8733718.1"/>
    </source>
</evidence>
<dbReference type="PANTHER" id="PTHR21356:SF1">
    <property type="entry name" value="ARMADILLO REPEAT-CONTAINING PROTEIN 2"/>
    <property type="match status" value="1"/>
</dbReference>
<feature type="compositionally biased region" description="Acidic residues" evidence="2">
    <location>
        <begin position="172"/>
        <end position="182"/>
    </location>
</feature>
<gene>
    <name evidence="3" type="ORF">PGLA2088_LOCUS46959</name>
</gene>
<dbReference type="SUPFAM" id="SSF48371">
    <property type="entry name" value="ARM repeat"/>
    <property type="match status" value="1"/>
</dbReference>
<feature type="region of interest" description="Disordered" evidence="2">
    <location>
        <begin position="53"/>
        <end position="84"/>
    </location>
</feature>
<evidence type="ECO:0008006" key="5">
    <source>
        <dbReference type="Google" id="ProtNLM"/>
    </source>
</evidence>
<evidence type="ECO:0000256" key="1">
    <source>
        <dbReference type="PROSITE-ProRule" id="PRU00259"/>
    </source>
</evidence>
<accession>A0A813LS93</accession>
<dbReference type="EMBL" id="CAJNNW010036374">
    <property type="protein sequence ID" value="CAE8733718.1"/>
    <property type="molecule type" value="Genomic_DNA"/>
</dbReference>
<feature type="region of interest" description="Disordered" evidence="2">
    <location>
        <begin position="106"/>
        <end position="184"/>
    </location>
</feature>
<name>A0A813LS93_POLGL</name>
<feature type="compositionally biased region" description="Low complexity" evidence="2">
    <location>
        <begin position="56"/>
        <end position="72"/>
    </location>
</feature>
<feature type="non-terminal residue" evidence="3">
    <location>
        <position position="864"/>
    </location>
</feature>
<reference evidence="3" key="1">
    <citation type="submission" date="2021-02" db="EMBL/GenBank/DDBJ databases">
        <authorList>
            <person name="Dougan E. K."/>
            <person name="Rhodes N."/>
            <person name="Thang M."/>
            <person name="Chan C."/>
        </authorList>
    </citation>
    <scope>NUCLEOTIDE SEQUENCE</scope>
</reference>
<dbReference type="SMART" id="SM00185">
    <property type="entry name" value="ARM"/>
    <property type="match status" value="3"/>
</dbReference>
<feature type="compositionally biased region" description="Low complexity" evidence="2">
    <location>
        <begin position="130"/>
        <end position="139"/>
    </location>
</feature>
<feature type="compositionally biased region" description="Polar residues" evidence="2">
    <location>
        <begin position="19"/>
        <end position="30"/>
    </location>
</feature>
<feature type="region of interest" description="Disordered" evidence="2">
    <location>
        <begin position="814"/>
        <end position="836"/>
    </location>
</feature>
<dbReference type="PROSITE" id="PS50176">
    <property type="entry name" value="ARM_REPEAT"/>
    <property type="match status" value="1"/>
</dbReference>
<feature type="region of interest" description="Disordered" evidence="2">
    <location>
        <begin position="1"/>
        <end position="41"/>
    </location>
</feature>
<dbReference type="PANTHER" id="PTHR21356">
    <property type="entry name" value="ARMADILLO REPEAT CONTAINING 2"/>
    <property type="match status" value="1"/>
</dbReference>
<sequence length="864" mass="93407">ALRDARASLARPTRPFTPASRSLFQQADTASASSSRPSSSYSLDQLKFVRDSFAPSGSSRESLGSTRSSLRSRSQRDCQSIPEFESLEEPELRLADVLELGELGVVIPEGKQGDHAAKRASSESKRSRQRAAASESEAAVLAGRFETSPDEEYEEGGEADDLALRMDLPEPGSDESASEDEVGPSLQGVADVGAEGQEDLPKPARPDCQREAVRPRRRAPKATSSGDKVLPSTRVLGEEWVVGLQQVVTELQALDAPNGSSAGKCVQLESQKLVPLADKVGSLVADLLQAQQRAHQGAPKLFRVALALMDQQKADSASLLRLARCTLELLKLEAVVEDVGERGASAAYLNVARALFKLSKDASLDGQFRQEGLVQLILALLSSSAPQCASTELRVFLVGVLKNISSSDDNQRFLVKQGALVTMQGLMRPASLTGSAAEGQLFIQIAALLRNLMAASKRHPQFVSLGLLDDLTRISAAYLTNEELQINISRVFSKLTVCENTCKAFSNVSGLISQILRCLAAHKGALSLVTRHAFVLGNLTAKEDCLREMLMFEGEDEGARIISGLLERYWQRDRKLAQLEASGSGKGTDAADCEGVLVKLVRLVANVTISPTVGTYLSSDPVVVDTLLDILGCKRMPESEELVLSATAAVTNLLFYDSPDNLLLTSDNKLLQCKLLRPMLLESYNVEALVEAARALGNLSRHQDARQWMVELRIDEVLSILLAHGDRDLVFYACGALVNLAADPDAGVRLCQGFKLRGKLAALLRDAPEEDEELMLVAVKVLSNLRLDPSSEESWPDDELSALREGLHRTCSTCENAPQPDQTEPEDAVDGQDNSTGVLQSREVLFDLASRLLSSLPTPEATES</sequence>
<evidence type="ECO:0000256" key="2">
    <source>
        <dbReference type="SAM" id="MobiDB-lite"/>
    </source>
</evidence>
<feature type="compositionally biased region" description="Basic and acidic residues" evidence="2">
    <location>
        <begin position="199"/>
        <end position="214"/>
    </location>
</feature>